<feature type="transmembrane region" description="Helical" evidence="6">
    <location>
        <begin position="39"/>
        <end position="66"/>
    </location>
</feature>
<dbReference type="PANTHER" id="PTHR37451">
    <property type="entry name" value="MARVEL DOMAIN"/>
    <property type="match status" value="1"/>
</dbReference>
<proteinExistence type="predicted"/>
<keyword evidence="9" id="KW-1185">Reference proteome</keyword>
<keyword evidence="4 6" id="KW-0472">Membrane</keyword>
<feature type="domain" description="MARVEL" evidence="7">
    <location>
        <begin position="12"/>
        <end position="137"/>
    </location>
</feature>
<feature type="compositionally biased region" description="Pro residues" evidence="5">
    <location>
        <begin position="215"/>
        <end position="250"/>
    </location>
</feature>
<evidence type="ECO:0000256" key="4">
    <source>
        <dbReference type="ARBA" id="ARBA00023136"/>
    </source>
</evidence>
<feature type="transmembrane region" description="Helical" evidence="6">
    <location>
        <begin position="73"/>
        <end position="94"/>
    </location>
</feature>
<evidence type="ECO:0000313" key="9">
    <source>
        <dbReference type="Proteomes" id="UP001313282"/>
    </source>
</evidence>
<feature type="transmembrane region" description="Helical" evidence="6">
    <location>
        <begin position="12"/>
        <end position="33"/>
    </location>
</feature>
<feature type="compositionally biased region" description="Low complexity" evidence="5">
    <location>
        <begin position="251"/>
        <end position="262"/>
    </location>
</feature>
<comment type="caution">
    <text evidence="8">The sequence shown here is derived from an EMBL/GenBank/DDBJ whole genome shotgun (WGS) entry which is preliminary data.</text>
</comment>
<name>A0AAN8MRN8_9PEZI</name>
<comment type="subcellular location">
    <subcellularLocation>
        <location evidence="1">Membrane</location>
        <topology evidence="1">Multi-pass membrane protein</topology>
    </subcellularLocation>
</comment>
<gene>
    <name evidence="8" type="ORF">TWF718_007764</name>
</gene>
<dbReference type="Pfam" id="PF01284">
    <property type="entry name" value="MARVEL"/>
    <property type="match status" value="1"/>
</dbReference>
<dbReference type="AlphaFoldDB" id="A0AAN8MRN8"/>
<evidence type="ECO:0000259" key="7">
    <source>
        <dbReference type="Pfam" id="PF01284"/>
    </source>
</evidence>
<evidence type="ECO:0000256" key="1">
    <source>
        <dbReference type="ARBA" id="ARBA00004141"/>
    </source>
</evidence>
<evidence type="ECO:0000256" key="2">
    <source>
        <dbReference type="ARBA" id="ARBA00022692"/>
    </source>
</evidence>
<feature type="transmembrane region" description="Helical" evidence="6">
    <location>
        <begin position="122"/>
        <end position="144"/>
    </location>
</feature>
<dbReference type="PANTHER" id="PTHR37451:SF4">
    <property type="entry name" value="MARVEL DOMAIN-CONTAINING PROTEIN"/>
    <property type="match status" value="1"/>
</dbReference>
<dbReference type="GO" id="GO:0016020">
    <property type="term" value="C:membrane"/>
    <property type="evidence" value="ECO:0007669"/>
    <property type="project" value="UniProtKB-SubCell"/>
</dbReference>
<evidence type="ECO:0000256" key="5">
    <source>
        <dbReference type="SAM" id="MobiDB-lite"/>
    </source>
</evidence>
<feature type="region of interest" description="Disordered" evidence="5">
    <location>
        <begin position="175"/>
        <end position="262"/>
    </location>
</feature>
<feature type="compositionally biased region" description="Polar residues" evidence="5">
    <location>
        <begin position="177"/>
        <end position="190"/>
    </location>
</feature>
<accession>A0AAN8MRN8</accession>
<evidence type="ECO:0000313" key="8">
    <source>
        <dbReference type="EMBL" id="KAK6342364.1"/>
    </source>
</evidence>
<organism evidence="8 9">
    <name type="scientific">Orbilia javanica</name>
    <dbReference type="NCBI Taxonomy" id="47235"/>
    <lineage>
        <taxon>Eukaryota</taxon>
        <taxon>Fungi</taxon>
        <taxon>Dikarya</taxon>
        <taxon>Ascomycota</taxon>
        <taxon>Pezizomycotina</taxon>
        <taxon>Orbiliomycetes</taxon>
        <taxon>Orbiliales</taxon>
        <taxon>Orbiliaceae</taxon>
        <taxon>Orbilia</taxon>
    </lineage>
</organism>
<evidence type="ECO:0000256" key="3">
    <source>
        <dbReference type="ARBA" id="ARBA00022989"/>
    </source>
</evidence>
<dbReference type="EMBL" id="JAVHNR010000005">
    <property type="protein sequence ID" value="KAK6342364.1"/>
    <property type="molecule type" value="Genomic_DNA"/>
</dbReference>
<protein>
    <recommendedName>
        <fullName evidence="7">MARVEL domain-containing protein</fullName>
    </recommendedName>
</protein>
<reference evidence="8 9" key="1">
    <citation type="submission" date="2019-10" db="EMBL/GenBank/DDBJ databases">
        <authorList>
            <person name="Palmer J.M."/>
        </authorList>
    </citation>
    <scope>NUCLEOTIDE SEQUENCE [LARGE SCALE GENOMIC DNA]</scope>
    <source>
        <strain evidence="8 9">TWF718</strain>
    </source>
</reference>
<sequence>MAGSVWPFIPFMALRGSQVFFAIIVLGLSGYVGDQLGSYWSPWFCLVTAIFTLIGSGGLIAAFFLAPAFTAPIITLGIDGFLFLFWLISLAGFADQASPVLNIGSCEYLIASNICGSIKGNMAMVVFEFLLFLGTLGFSGWLFYRERTGKGGAASANPEGGFASAGAIAGAPPVATTHGTYPMQQQQPPVFNQAPVDNAPTPVPFPQEGQYQYPPQSPPPQQYTQSPPPQGYPSQSPPPPQQYPEVPVPAGPQGYPQYQQQQ</sequence>
<dbReference type="InterPro" id="IPR008253">
    <property type="entry name" value="Marvel"/>
</dbReference>
<keyword evidence="2 6" id="KW-0812">Transmembrane</keyword>
<keyword evidence="3 6" id="KW-1133">Transmembrane helix</keyword>
<dbReference type="Proteomes" id="UP001313282">
    <property type="component" value="Unassembled WGS sequence"/>
</dbReference>
<evidence type="ECO:0000256" key="6">
    <source>
        <dbReference type="SAM" id="Phobius"/>
    </source>
</evidence>